<accession>A0A9N8V4E2</accession>
<organism evidence="2 3">
    <name type="scientific">Acaulospora morrowiae</name>
    <dbReference type="NCBI Taxonomy" id="94023"/>
    <lineage>
        <taxon>Eukaryota</taxon>
        <taxon>Fungi</taxon>
        <taxon>Fungi incertae sedis</taxon>
        <taxon>Mucoromycota</taxon>
        <taxon>Glomeromycotina</taxon>
        <taxon>Glomeromycetes</taxon>
        <taxon>Diversisporales</taxon>
        <taxon>Acaulosporaceae</taxon>
        <taxon>Acaulospora</taxon>
    </lineage>
</organism>
<keyword evidence="3" id="KW-1185">Reference proteome</keyword>
<dbReference type="AlphaFoldDB" id="A0A9N8V4E2"/>
<feature type="signal peptide" evidence="1">
    <location>
        <begin position="1"/>
        <end position="16"/>
    </location>
</feature>
<reference evidence="2" key="1">
    <citation type="submission" date="2021-06" db="EMBL/GenBank/DDBJ databases">
        <authorList>
            <person name="Kallberg Y."/>
            <person name="Tangrot J."/>
            <person name="Rosling A."/>
        </authorList>
    </citation>
    <scope>NUCLEOTIDE SEQUENCE</scope>
    <source>
        <strain evidence="2">CL551</strain>
    </source>
</reference>
<proteinExistence type="predicted"/>
<gene>
    <name evidence="2" type="ORF">AMORRO_LOCUS388</name>
</gene>
<keyword evidence="1" id="KW-0732">Signal</keyword>
<evidence type="ECO:0000313" key="2">
    <source>
        <dbReference type="EMBL" id="CAG8442449.1"/>
    </source>
</evidence>
<evidence type="ECO:0000313" key="3">
    <source>
        <dbReference type="Proteomes" id="UP000789342"/>
    </source>
</evidence>
<name>A0A9N8V4E2_9GLOM</name>
<evidence type="ECO:0000256" key="1">
    <source>
        <dbReference type="SAM" id="SignalP"/>
    </source>
</evidence>
<sequence>MVPGHLVIWLSTIALCYYHMQNLVERQAKTGLPEISNSGIYQNNKRIERITPPHLQAIIISNPCILYMMFQLSTIRARFPNRKGTEGDKKNLRIQDVSRCTIDHNIIKADKWIIQVAGRRGVWGVARNVDRSFTCPNKKNDGGTGV</sequence>
<comment type="caution">
    <text evidence="2">The sequence shown here is derived from an EMBL/GenBank/DDBJ whole genome shotgun (WGS) entry which is preliminary data.</text>
</comment>
<protein>
    <submittedName>
        <fullName evidence="2">4774_t:CDS:1</fullName>
    </submittedName>
</protein>
<dbReference type="Proteomes" id="UP000789342">
    <property type="component" value="Unassembled WGS sequence"/>
</dbReference>
<feature type="chain" id="PRO_5040270171" evidence="1">
    <location>
        <begin position="17"/>
        <end position="146"/>
    </location>
</feature>
<dbReference type="EMBL" id="CAJVPV010000095">
    <property type="protein sequence ID" value="CAG8442449.1"/>
    <property type="molecule type" value="Genomic_DNA"/>
</dbReference>